<name>F2LUG5_HIPMA</name>
<feature type="active site" evidence="4">
    <location>
        <position position="36"/>
    </location>
</feature>
<dbReference type="EMBL" id="CP002606">
    <property type="protein sequence ID" value="AEA33491.1"/>
    <property type="molecule type" value="Genomic_DNA"/>
</dbReference>
<dbReference type="GO" id="GO:0003998">
    <property type="term" value="F:acylphosphatase activity"/>
    <property type="evidence" value="ECO:0007669"/>
    <property type="project" value="UniProtKB-EC"/>
</dbReference>
<dbReference type="eggNOG" id="COG1254">
    <property type="taxonomic scope" value="Bacteria"/>
</dbReference>
<gene>
    <name evidence="7" type="ordered locus">Hipma_0520</name>
</gene>
<evidence type="ECO:0000256" key="4">
    <source>
        <dbReference type="PROSITE-ProRule" id="PRU00520"/>
    </source>
</evidence>
<dbReference type="InterPro" id="IPR001792">
    <property type="entry name" value="Acylphosphatase-like_dom"/>
</dbReference>
<dbReference type="AlphaFoldDB" id="F2LUG5"/>
<accession>F2LUG5</accession>
<dbReference type="SUPFAM" id="SSF54975">
    <property type="entry name" value="Acylphosphatase/BLUF domain-like"/>
    <property type="match status" value="1"/>
</dbReference>
<evidence type="ECO:0000256" key="5">
    <source>
        <dbReference type="RuleBase" id="RU004168"/>
    </source>
</evidence>
<dbReference type="EC" id="3.6.1.7" evidence="2 4"/>
<dbReference type="RefSeq" id="WP_013681532.1">
    <property type="nucleotide sequence ID" value="NC_015318.1"/>
</dbReference>
<evidence type="ECO:0000259" key="6">
    <source>
        <dbReference type="PROSITE" id="PS51160"/>
    </source>
</evidence>
<reference evidence="8" key="2">
    <citation type="submission" date="2011-03" db="EMBL/GenBank/DDBJ databases">
        <title>The complete genome of Hippea maritima DSM 10411.</title>
        <authorList>
            <consortium name="US DOE Joint Genome Institute (JGI-PGF)"/>
            <person name="Lucas S."/>
            <person name="Copeland A."/>
            <person name="Lapidus A."/>
            <person name="Bruce D."/>
            <person name="Goodwin L."/>
            <person name="Pitluck S."/>
            <person name="Peters L."/>
            <person name="Kyrpides N."/>
            <person name="Mavromatis K."/>
            <person name="Pagani I."/>
            <person name="Ivanova N."/>
            <person name="Mikhailova N."/>
            <person name="Lu M."/>
            <person name="Detter J.C."/>
            <person name="Tapia R."/>
            <person name="Han C."/>
            <person name="Land M."/>
            <person name="Hauser L."/>
            <person name="Markowitz V."/>
            <person name="Cheng J.-F."/>
            <person name="Hugenholtz P."/>
            <person name="Woyke T."/>
            <person name="Wu D."/>
            <person name="Spring S."/>
            <person name="Schroeder M."/>
            <person name="Brambilla E."/>
            <person name="Klenk H.-P."/>
            <person name="Eisen J.A."/>
        </authorList>
    </citation>
    <scope>NUCLEOTIDE SEQUENCE [LARGE SCALE GENOMIC DNA]</scope>
    <source>
        <strain evidence="8">ATCC 700847 / DSM 10411 / MH2</strain>
    </source>
</reference>
<reference evidence="7 8" key="1">
    <citation type="journal article" date="2011" name="Stand. Genomic Sci.">
        <title>Complete genome sequence of the thermophilic sulfur-reducer Hippea maritima type strain (MH(2)).</title>
        <authorList>
            <person name="Huntemann M."/>
            <person name="Lu M."/>
            <person name="Nolan M."/>
            <person name="Lapidus A."/>
            <person name="Lucas S."/>
            <person name="Hammon N."/>
            <person name="Deshpande S."/>
            <person name="Cheng J.F."/>
            <person name="Tapia R."/>
            <person name="Han C."/>
            <person name="Goodwin L."/>
            <person name="Pitluck S."/>
            <person name="Liolios K."/>
            <person name="Pagani I."/>
            <person name="Ivanova N."/>
            <person name="Ovchinikova G."/>
            <person name="Pati A."/>
            <person name="Chen A."/>
            <person name="Palaniappan K."/>
            <person name="Land M."/>
            <person name="Hauser L."/>
            <person name="Jeffries C.D."/>
            <person name="Detter J.C."/>
            <person name="Brambilla E.M."/>
            <person name="Rohde M."/>
            <person name="Spring S."/>
            <person name="Goker M."/>
            <person name="Woyke T."/>
            <person name="Bristow J."/>
            <person name="Eisen J.A."/>
            <person name="Markowitz V."/>
            <person name="Hugenholtz P."/>
            <person name="Kyrpides N.C."/>
            <person name="Klenk H.P."/>
            <person name="Mavromatis K."/>
        </authorList>
    </citation>
    <scope>NUCLEOTIDE SEQUENCE [LARGE SCALE GENOMIC DNA]</scope>
    <source>
        <strain evidence="8">ATCC 700847 / DSM 10411 / MH2</strain>
    </source>
</reference>
<dbReference type="PROSITE" id="PS51160">
    <property type="entry name" value="ACYLPHOSPHATASE_3"/>
    <property type="match status" value="1"/>
</dbReference>
<keyword evidence="8" id="KW-1185">Reference proteome</keyword>
<evidence type="ECO:0000256" key="1">
    <source>
        <dbReference type="ARBA" id="ARBA00005614"/>
    </source>
</evidence>
<organism evidence="7 8">
    <name type="scientific">Hippea maritima (strain ATCC 700847 / DSM 10411 / MH2)</name>
    <dbReference type="NCBI Taxonomy" id="760142"/>
    <lineage>
        <taxon>Bacteria</taxon>
        <taxon>Pseudomonadati</taxon>
        <taxon>Campylobacterota</taxon>
        <taxon>Desulfurellia</taxon>
        <taxon>Desulfurellales</taxon>
        <taxon>Hippeaceae</taxon>
        <taxon>Hippea</taxon>
    </lineage>
</organism>
<dbReference type="InterPro" id="IPR036046">
    <property type="entry name" value="Acylphosphatase-like_dom_sf"/>
</dbReference>
<feature type="active site" evidence="4">
    <location>
        <position position="18"/>
    </location>
</feature>
<comment type="catalytic activity">
    <reaction evidence="3 4">
        <text>an acyl phosphate + H2O = a carboxylate + phosphate + H(+)</text>
        <dbReference type="Rhea" id="RHEA:14965"/>
        <dbReference type="ChEBI" id="CHEBI:15377"/>
        <dbReference type="ChEBI" id="CHEBI:15378"/>
        <dbReference type="ChEBI" id="CHEBI:29067"/>
        <dbReference type="ChEBI" id="CHEBI:43474"/>
        <dbReference type="ChEBI" id="CHEBI:59918"/>
        <dbReference type="EC" id="3.6.1.7"/>
    </reaction>
</comment>
<dbReference type="KEGG" id="hmr:Hipma_0520"/>
<dbReference type="OrthoDB" id="5295388at2"/>
<dbReference type="Gene3D" id="3.30.70.100">
    <property type="match status" value="1"/>
</dbReference>
<dbReference type="HOGENOM" id="CLU_141932_2_1_7"/>
<evidence type="ECO:0000313" key="8">
    <source>
        <dbReference type="Proteomes" id="UP000008139"/>
    </source>
</evidence>
<proteinExistence type="inferred from homology"/>
<evidence type="ECO:0000313" key="7">
    <source>
        <dbReference type="EMBL" id="AEA33491.1"/>
    </source>
</evidence>
<sequence length="90" mass="9920">MPCKRLRITGVVQGVGYRAWAKRLAGMLGVSGYVKNMPDGSVEMVVCADDKIINVMINAAKKGPAASVVKDVEVFDTNYKLENKEFKIWV</sequence>
<protein>
    <recommendedName>
        <fullName evidence="2 4">acylphosphatase</fullName>
        <ecNumber evidence="2 4">3.6.1.7</ecNumber>
    </recommendedName>
</protein>
<dbReference type="STRING" id="760142.Hipma_0520"/>
<dbReference type="Pfam" id="PF00708">
    <property type="entry name" value="Acylphosphatase"/>
    <property type="match status" value="1"/>
</dbReference>
<dbReference type="Proteomes" id="UP000008139">
    <property type="component" value="Chromosome"/>
</dbReference>
<dbReference type="PANTHER" id="PTHR47268">
    <property type="entry name" value="ACYLPHOSPHATASE"/>
    <property type="match status" value="1"/>
</dbReference>
<feature type="domain" description="Acylphosphatase-like" evidence="6">
    <location>
        <begin position="3"/>
        <end position="90"/>
    </location>
</feature>
<dbReference type="InParanoid" id="F2LUG5"/>
<keyword evidence="4" id="KW-0378">Hydrolase</keyword>
<comment type="similarity">
    <text evidence="1 5">Belongs to the acylphosphatase family.</text>
</comment>
<dbReference type="FunCoup" id="F2LUG5">
    <property type="interactions" value="222"/>
</dbReference>
<evidence type="ECO:0000256" key="3">
    <source>
        <dbReference type="ARBA" id="ARBA00047645"/>
    </source>
</evidence>
<dbReference type="PANTHER" id="PTHR47268:SF4">
    <property type="entry name" value="ACYLPHOSPHATASE"/>
    <property type="match status" value="1"/>
</dbReference>
<dbReference type="InterPro" id="IPR020456">
    <property type="entry name" value="Acylphosphatase"/>
</dbReference>
<evidence type="ECO:0000256" key="2">
    <source>
        <dbReference type="ARBA" id="ARBA00012150"/>
    </source>
</evidence>